<comment type="similarity">
    <text evidence="1">Belongs to the glycosyltransferase 2 family.</text>
</comment>
<keyword evidence="5" id="KW-1185">Reference proteome</keyword>
<comment type="caution">
    <text evidence="4">The sequence shown here is derived from an EMBL/GenBank/DDBJ whole genome shotgun (WGS) entry which is preliminary data.</text>
</comment>
<dbReference type="PANTHER" id="PTHR48090:SF7">
    <property type="entry name" value="RFBJ PROTEIN"/>
    <property type="match status" value="1"/>
</dbReference>
<dbReference type="Pfam" id="PF00535">
    <property type="entry name" value="Glycos_transf_2"/>
    <property type="match status" value="1"/>
</dbReference>
<evidence type="ECO:0000313" key="4">
    <source>
        <dbReference type="EMBL" id="MFD1547529.1"/>
    </source>
</evidence>
<protein>
    <submittedName>
        <fullName evidence="4">Glycosyltransferase family 2 protein</fullName>
    </submittedName>
</protein>
<dbReference type="PANTHER" id="PTHR48090">
    <property type="entry name" value="UNDECAPRENYL-PHOSPHATE 4-DEOXY-4-FORMAMIDO-L-ARABINOSE TRANSFERASE-RELATED"/>
    <property type="match status" value="1"/>
</dbReference>
<feature type="region of interest" description="Disordered" evidence="2">
    <location>
        <begin position="216"/>
        <end position="237"/>
    </location>
</feature>
<dbReference type="Proteomes" id="UP001597097">
    <property type="component" value="Unassembled WGS sequence"/>
</dbReference>
<gene>
    <name evidence="4" type="ORF">ACFSJ0_61605</name>
</gene>
<evidence type="ECO:0000259" key="3">
    <source>
        <dbReference type="Pfam" id="PF00535"/>
    </source>
</evidence>
<dbReference type="InterPro" id="IPR001173">
    <property type="entry name" value="Glyco_trans_2-like"/>
</dbReference>
<dbReference type="EMBL" id="JBHUCM010000077">
    <property type="protein sequence ID" value="MFD1547529.1"/>
    <property type="molecule type" value="Genomic_DNA"/>
</dbReference>
<sequence>MTIDVVLPCLNEETALPWILDRMPPGYRAIVADNGSTDGSARVAAELGARVVSEPRRGFGAACHAGLLAATADIVCFMDADASLDPQQLPEVVASVLAGEADLVLGRRIPRAGAAWPAHARLGNAVLARNLRRRTGAPLHDLGPMRACSRAELIALGLTDRRFGYPLEMVLRAAQAGWRIAEVEVDYLPRSGRSKVTGTVRGTMRAVADMRRVMNATRKPGSLPPAAGRVSGRRAGS</sequence>
<organism evidence="4 5">
    <name type="scientific">Nonomuraea guangzhouensis</name>
    <dbReference type="NCBI Taxonomy" id="1291555"/>
    <lineage>
        <taxon>Bacteria</taxon>
        <taxon>Bacillati</taxon>
        <taxon>Actinomycetota</taxon>
        <taxon>Actinomycetes</taxon>
        <taxon>Streptosporangiales</taxon>
        <taxon>Streptosporangiaceae</taxon>
        <taxon>Nonomuraea</taxon>
    </lineage>
</organism>
<dbReference type="CDD" id="cd04179">
    <property type="entry name" value="DPM_DPG-synthase_like"/>
    <property type="match status" value="1"/>
</dbReference>
<evidence type="ECO:0000313" key="5">
    <source>
        <dbReference type="Proteomes" id="UP001597097"/>
    </source>
</evidence>
<dbReference type="RefSeq" id="WP_219539243.1">
    <property type="nucleotide sequence ID" value="NZ_JAHKRM010000056.1"/>
</dbReference>
<proteinExistence type="inferred from homology"/>
<name>A0ABW4GY36_9ACTN</name>
<evidence type="ECO:0000256" key="1">
    <source>
        <dbReference type="ARBA" id="ARBA00006739"/>
    </source>
</evidence>
<reference evidence="5" key="1">
    <citation type="journal article" date="2019" name="Int. J. Syst. Evol. Microbiol.">
        <title>The Global Catalogue of Microorganisms (GCM) 10K type strain sequencing project: providing services to taxonomists for standard genome sequencing and annotation.</title>
        <authorList>
            <consortium name="The Broad Institute Genomics Platform"/>
            <consortium name="The Broad Institute Genome Sequencing Center for Infectious Disease"/>
            <person name="Wu L."/>
            <person name="Ma J."/>
        </authorList>
    </citation>
    <scope>NUCLEOTIDE SEQUENCE [LARGE SCALE GENOMIC DNA]</scope>
    <source>
        <strain evidence="5">CGMCC 1.15399</strain>
    </source>
</reference>
<feature type="domain" description="Glycosyltransferase 2-like" evidence="3">
    <location>
        <begin position="5"/>
        <end position="122"/>
    </location>
</feature>
<evidence type="ECO:0000256" key="2">
    <source>
        <dbReference type="SAM" id="MobiDB-lite"/>
    </source>
</evidence>
<accession>A0ABW4GY36</accession>
<dbReference type="InterPro" id="IPR050256">
    <property type="entry name" value="Glycosyltransferase_2"/>
</dbReference>